<organism evidence="1 2">
    <name type="scientific">Moniliophthora roreri</name>
    <name type="common">Frosty pod rot fungus</name>
    <name type="synonym">Monilia roreri</name>
    <dbReference type="NCBI Taxonomy" id="221103"/>
    <lineage>
        <taxon>Eukaryota</taxon>
        <taxon>Fungi</taxon>
        <taxon>Dikarya</taxon>
        <taxon>Basidiomycota</taxon>
        <taxon>Agaricomycotina</taxon>
        <taxon>Agaricomycetes</taxon>
        <taxon>Agaricomycetidae</taxon>
        <taxon>Agaricales</taxon>
        <taxon>Marasmiineae</taxon>
        <taxon>Marasmiaceae</taxon>
        <taxon>Moniliophthora</taxon>
    </lineage>
</organism>
<reference evidence="1 2" key="1">
    <citation type="submission" date="2015-12" db="EMBL/GenBank/DDBJ databases">
        <title>Draft genome sequence of Moniliophthora roreri, the causal agent of frosty pod rot of cacao.</title>
        <authorList>
            <person name="Aime M.C."/>
            <person name="Diaz-Valderrama J.R."/>
            <person name="Kijpornyongpan T."/>
            <person name="Phillips-Mora W."/>
        </authorList>
    </citation>
    <scope>NUCLEOTIDE SEQUENCE [LARGE SCALE GENOMIC DNA]</scope>
    <source>
        <strain evidence="1 2">MCA 2952</strain>
    </source>
</reference>
<dbReference type="Proteomes" id="UP000054988">
    <property type="component" value="Unassembled WGS sequence"/>
</dbReference>
<name>A0A0W0GEK3_MONRR</name>
<accession>A0A0W0GEK3</accession>
<comment type="caution">
    <text evidence="1">The sequence shown here is derived from an EMBL/GenBank/DDBJ whole genome shotgun (WGS) entry which is preliminary data.</text>
</comment>
<evidence type="ECO:0000313" key="2">
    <source>
        <dbReference type="Proteomes" id="UP000054988"/>
    </source>
</evidence>
<evidence type="ECO:0000313" key="1">
    <source>
        <dbReference type="EMBL" id="KTB46968.1"/>
    </source>
</evidence>
<proteinExistence type="predicted"/>
<gene>
    <name evidence="1" type="ORF">WG66_453</name>
</gene>
<dbReference type="EMBL" id="LATX01000194">
    <property type="protein sequence ID" value="KTB46968.1"/>
    <property type="molecule type" value="Genomic_DNA"/>
</dbReference>
<dbReference type="AlphaFoldDB" id="A0A0W0GEK3"/>
<protein>
    <submittedName>
        <fullName evidence="1">Uncharacterized protein</fullName>
    </submittedName>
</protein>
<sequence>MWKYYILQQFSDSFHIIFLLQKI</sequence>